<organism evidence="3 4">
    <name type="scientific">Paramarasmius palmivorus</name>
    <dbReference type="NCBI Taxonomy" id="297713"/>
    <lineage>
        <taxon>Eukaryota</taxon>
        <taxon>Fungi</taxon>
        <taxon>Dikarya</taxon>
        <taxon>Basidiomycota</taxon>
        <taxon>Agaricomycotina</taxon>
        <taxon>Agaricomycetes</taxon>
        <taxon>Agaricomycetidae</taxon>
        <taxon>Agaricales</taxon>
        <taxon>Marasmiineae</taxon>
        <taxon>Marasmiaceae</taxon>
        <taxon>Paramarasmius</taxon>
    </lineage>
</organism>
<dbReference type="InterPro" id="IPR015010">
    <property type="entry name" value="TERF2IP_Myb"/>
</dbReference>
<feature type="region of interest" description="Disordered" evidence="1">
    <location>
        <begin position="439"/>
        <end position="481"/>
    </location>
</feature>
<dbReference type="EMBL" id="JAYKXP010000086">
    <property type="protein sequence ID" value="KAK7028947.1"/>
    <property type="molecule type" value="Genomic_DNA"/>
</dbReference>
<proteinExistence type="predicted"/>
<feature type="region of interest" description="Disordered" evidence="1">
    <location>
        <begin position="288"/>
        <end position="322"/>
    </location>
</feature>
<dbReference type="SUPFAM" id="SSF46689">
    <property type="entry name" value="Homeodomain-like"/>
    <property type="match status" value="1"/>
</dbReference>
<reference evidence="3 4" key="1">
    <citation type="submission" date="2024-01" db="EMBL/GenBank/DDBJ databases">
        <title>A draft genome for a cacao thread blight-causing isolate of Paramarasmius palmivorus.</title>
        <authorList>
            <person name="Baruah I.K."/>
            <person name="Bukari Y."/>
            <person name="Amoako-Attah I."/>
            <person name="Meinhardt L.W."/>
            <person name="Bailey B.A."/>
            <person name="Cohen S.P."/>
        </authorList>
    </citation>
    <scope>NUCLEOTIDE SEQUENCE [LARGE SCALE GENOMIC DNA]</scope>
    <source>
        <strain evidence="3 4">GH-12</strain>
    </source>
</reference>
<accession>A0AAW0BQ96</accession>
<evidence type="ECO:0000313" key="3">
    <source>
        <dbReference type="EMBL" id="KAK7028947.1"/>
    </source>
</evidence>
<feature type="compositionally biased region" description="Basic residues" evidence="1">
    <location>
        <begin position="439"/>
        <end position="450"/>
    </location>
</feature>
<protein>
    <recommendedName>
        <fullName evidence="2">TERF2-interacting telomeric protein 1 Myb domain-containing protein</fullName>
    </recommendedName>
</protein>
<gene>
    <name evidence="3" type="ORF">VNI00_014787</name>
</gene>
<comment type="caution">
    <text evidence="3">The sequence shown here is derived from an EMBL/GenBank/DDBJ whole genome shotgun (WGS) entry which is preliminary data.</text>
</comment>
<evidence type="ECO:0000256" key="1">
    <source>
        <dbReference type="SAM" id="MobiDB-lite"/>
    </source>
</evidence>
<evidence type="ECO:0000259" key="2">
    <source>
        <dbReference type="Pfam" id="PF08914"/>
    </source>
</evidence>
<feature type="domain" description="TERF2-interacting telomeric protein 1 Myb" evidence="2">
    <location>
        <begin position="16"/>
        <end position="68"/>
    </location>
</feature>
<dbReference type="Pfam" id="PF08914">
    <property type="entry name" value="Myb_Rap1"/>
    <property type="match status" value="1"/>
</dbReference>
<sequence length="507" mass="57803">MSSSSHIPQLPPSRSFSARDDCYLVSFIAKNNPQIVGRKGERLYKRLVEEKGDSHTWSQWRNRYCRHSEEFDRLIQLHLANGTLPTPPLNAPATPQLVPTLSPKKDVQLSPGDRDALIKYLATNTKDMQVRRGQAVYRDLVANVGGYSPWGVRRNMSSWRNYYLDNAAEIEEQISTRFSVSVEPVQALTCDRVSLIPNPTPNPARNLSSRRLSDSDEALARYLAQQKLLNPELGYGSLRVYEGFVLEGGAIAQRRHPTSWKARYYEHRTVIEELISKYMLEMNRVTPSAPHLESKSESEDDELVYPPGQELDPELGSDTESTATPVTEYHFTAADLYFLRELEELPRPGFVFKVNEDLLFLKYIATNSNDDSVFVKFVKDIAGADSHASDAWCQRYTSNRVVFDRLVREYQKRTKTDITHIPTPASMDRRHHTFIRRVHSVSPTAKRKRSESKNDNLMLPSTHSPKKSKSMSKGDITKAETSPVRLIVRIPALKDRIRLSEASKRAD</sequence>
<evidence type="ECO:0000313" key="4">
    <source>
        <dbReference type="Proteomes" id="UP001383192"/>
    </source>
</evidence>
<dbReference type="Gene3D" id="1.10.10.60">
    <property type="entry name" value="Homeodomain-like"/>
    <property type="match status" value="1"/>
</dbReference>
<dbReference type="CDD" id="cd11655">
    <property type="entry name" value="rap1_myb-like"/>
    <property type="match status" value="1"/>
</dbReference>
<dbReference type="Proteomes" id="UP001383192">
    <property type="component" value="Unassembled WGS sequence"/>
</dbReference>
<name>A0AAW0BQ96_9AGAR</name>
<keyword evidence="4" id="KW-1185">Reference proteome</keyword>
<dbReference type="AlphaFoldDB" id="A0AAW0BQ96"/>
<dbReference type="InterPro" id="IPR009057">
    <property type="entry name" value="Homeodomain-like_sf"/>
</dbReference>